<proteinExistence type="predicted"/>
<dbReference type="AlphaFoldDB" id="A0A849ALK3"/>
<sequence length="197" mass="19348">MVNTKNVSRRTVAKGAAWTVPVVSLGVAGPAAAASPPATGDVQVSSACGGISIGPIGGVYTFPAYKITVTGSDLMPGSTFAVNLHAFGGVVGVVSGTPTLSGSLVAASTVNGPAVSGFNNVVDWTLTTNQPLAAGGTYNVDINMPLFVGDFVASVTSTNAVGNPDTAKTNNSACVQFAGAGIANTGKIVCTNIICLG</sequence>
<evidence type="ECO:0000313" key="3">
    <source>
        <dbReference type="Proteomes" id="UP000557772"/>
    </source>
</evidence>
<keyword evidence="3" id="KW-1185">Reference proteome</keyword>
<comment type="caution">
    <text evidence="2">The sequence shown here is derived from an EMBL/GenBank/DDBJ whole genome shotgun (WGS) entry which is preliminary data.</text>
</comment>
<feature type="signal peptide" evidence="1">
    <location>
        <begin position="1"/>
        <end position="33"/>
    </location>
</feature>
<evidence type="ECO:0000313" key="2">
    <source>
        <dbReference type="EMBL" id="NNG39260.1"/>
    </source>
</evidence>
<keyword evidence="1" id="KW-0732">Signal</keyword>
<accession>A0A849ALK3</accession>
<organism evidence="2 3">
    <name type="scientific">Flexivirga aerilata</name>
    <dbReference type="NCBI Taxonomy" id="1656889"/>
    <lineage>
        <taxon>Bacteria</taxon>
        <taxon>Bacillati</taxon>
        <taxon>Actinomycetota</taxon>
        <taxon>Actinomycetes</taxon>
        <taxon>Micrococcales</taxon>
        <taxon>Dermacoccaceae</taxon>
        <taxon>Flexivirga</taxon>
    </lineage>
</organism>
<dbReference type="InterPro" id="IPR006311">
    <property type="entry name" value="TAT_signal"/>
</dbReference>
<protein>
    <submittedName>
        <fullName evidence="2">Uncharacterized protein</fullName>
    </submittedName>
</protein>
<name>A0A849ALK3_9MICO</name>
<dbReference type="Proteomes" id="UP000557772">
    <property type="component" value="Unassembled WGS sequence"/>
</dbReference>
<dbReference type="EMBL" id="JABENB010000001">
    <property type="protein sequence ID" value="NNG39260.1"/>
    <property type="molecule type" value="Genomic_DNA"/>
</dbReference>
<evidence type="ECO:0000256" key="1">
    <source>
        <dbReference type="SAM" id="SignalP"/>
    </source>
</evidence>
<feature type="chain" id="PRO_5032700637" evidence="1">
    <location>
        <begin position="34"/>
        <end position="197"/>
    </location>
</feature>
<gene>
    <name evidence="2" type="ORF">HJ588_08230</name>
</gene>
<dbReference type="PROSITE" id="PS51318">
    <property type="entry name" value="TAT"/>
    <property type="match status" value="1"/>
</dbReference>
<reference evidence="2 3" key="1">
    <citation type="submission" date="2020-05" db="EMBL/GenBank/DDBJ databases">
        <title>Flexivirga sp. ID2601S isolated from air conditioner.</title>
        <authorList>
            <person name="Kim D.H."/>
        </authorList>
    </citation>
    <scope>NUCLEOTIDE SEQUENCE [LARGE SCALE GENOMIC DNA]</scope>
    <source>
        <strain evidence="2 3">ID2601S</strain>
    </source>
</reference>
<dbReference type="RefSeq" id="WP_171153863.1">
    <property type="nucleotide sequence ID" value="NZ_JABENB010000001.1"/>
</dbReference>